<comment type="caution">
    <text evidence="7">The sequence shown here is derived from an EMBL/GenBank/DDBJ whole genome shotgun (WGS) entry which is preliminary data.</text>
</comment>
<dbReference type="AlphaFoldDB" id="A0A852X8I1"/>
<dbReference type="InterPro" id="IPR050553">
    <property type="entry name" value="Thioredoxin_ResA/DsbE_sf"/>
</dbReference>
<dbReference type="CDD" id="cd02966">
    <property type="entry name" value="TlpA_like_family"/>
    <property type="match status" value="1"/>
</dbReference>
<dbReference type="GO" id="GO:0016209">
    <property type="term" value="F:antioxidant activity"/>
    <property type="evidence" value="ECO:0007669"/>
    <property type="project" value="InterPro"/>
</dbReference>
<keyword evidence="7" id="KW-0413">Isomerase</keyword>
<comment type="subcellular location">
    <subcellularLocation>
        <location evidence="1">Cell envelope</location>
    </subcellularLocation>
</comment>
<evidence type="ECO:0000256" key="4">
    <source>
        <dbReference type="ARBA" id="ARBA00023157"/>
    </source>
</evidence>
<dbReference type="GO" id="GO:0016853">
    <property type="term" value="F:isomerase activity"/>
    <property type="evidence" value="ECO:0007669"/>
    <property type="project" value="UniProtKB-KW"/>
</dbReference>
<keyword evidence="5" id="KW-0676">Redox-active center</keyword>
<dbReference type="GO" id="GO:0016491">
    <property type="term" value="F:oxidoreductase activity"/>
    <property type="evidence" value="ECO:0007669"/>
    <property type="project" value="InterPro"/>
</dbReference>
<reference evidence="7 8" key="1">
    <citation type="submission" date="2020-07" db="EMBL/GenBank/DDBJ databases">
        <title>Sequencing the genomes of 1000 actinobacteria strains.</title>
        <authorList>
            <person name="Klenk H.-P."/>
        </authorList>
    </citation>
    <scope>NUCLEOTIDE SEQUENCE [LARGE SCALE GENOMIC DNA]</scope>
    <source>
        <strain evidence="7 8">DSM 24723</strain>
    </source>
</reference>
<dbReference type="PANTHER" id="PTHR42852">
    <property type="entry name" value="THIOL:DISULFIDE INTERCHANGE PROTEIN DSBE"/>
    <property type="match status" value="1"/>
</dbReference>
<evidence type="ECO:0000259" key="6">
    <source>
        <dbReference type="PROSITE" id="PS51352"/>
    </source>
</evidence>
<evidence type="ECO:0000313" key="7">
    <source>
        <dbReference type="EMBL" id="NYG37063.1"/>
    </source>
</evidence>
<dbReference type="Pfam" id="PF00578">
    <property type="entry name" value="AhpC-TSA"/>
    <property type="match status" value="1"/>
</dbReference>
<gene>
    <name evidence="7" type="ORF">BJY28_001532</name>
</gene>
<protein>
    <submittedName>
        <fullName evidence="7">Thiol-disulfide isomerase/thioredoxin</fullName>
    </submittedName>
</protein>
<evidence type="ECO:0000313" key="8">
    <source>
        <dbReference type="Proteomes" id="UP000592181"/>
    </source>
</evidence>
<sequence>MTRIARTALTPRPTARRSTLGRRSAVAALAGAALVLTGCTGGDSVAEQAKAGDNKGYVAGDGQIVQYAPDERAEPVELAGETLEGDTWETSEHEGSVVVVNSWASWCGPCEKEAPELVATHEAYADEDDVEFIGIDYREPSKETGRAQAQAWGLPYDSIYDDAGTSAIQMQSKLSTTPATAVLDRQGRIASVVLGPVTESTLSSLIDDALEETSG</sequence>
<dbReference type="PROSITE" id="PS51352">
    <property type="entry name" value="THIOREDOXIN_2"/>
    <property type="match status" value="1"/>
</dbReference>
<proteinExistence type="predicted"/>
<name>A0A852X8I1_9MICO</name>
<dbReference type="InterPro" id="IPR036249">
    <property type="entry name" value="Thioredoxin-like_sf"/>
</dbReference>
<accession>A0A852X8I1</accession>
<evidence type="ECO:0000256" key="2">
    <source>
        <dbReference type="ARBA" id="ARBA00022748"/>
    </source>
</evidence>
<dbReference type="EMBL" id="JACBZX010000001">
    <property type="protein sequence ID" value="NYG37063.1"/>
    <property type="molecule type" value="Genomic_DNA"/>
</dbReference>
<dbReference type="InterPro" id="IPR013766">
    <property type="entry name" value="Thioredoxin_domain"/>
</dbReference>
<keyword evidence="8" id="KW-1185">Reference proteome</keyword>
<evidence type="ECO:0000256" key="1">
    <source>
        <dbReference type="ARBA" id="ARBA00004196"/>
    </source>
</evidence>
<keyword evidence="3" id="KW-0812">Transmembrane</keyword>
<evidence type="ECO:0000256" key="5">
    <source>
        <dbReference type="ARBA" id="ARBA00023284"/>
    </source>
</evidence>
<evidence type="ECO:0000256" key="3">
    <source>
        <dbReference type="ARBA" id="ARBA00022968"/>
    </source>
</evidence>
<dbReference type="RefSeq" id="WP_179462490.1">
    <property type="nucleotide sequence ID" value="NZ_JACBZX010000001.1"/>
</dbReference>
<dbReference type="PANTHER" id="PTHR42852:SF6">
    <property type="entry name" value="THIOL:DISULFIDE INTERCHANGE PROTEIN DSBE"/>
    <property type="match status" value="1"/>
</dbReference>
<dbReference type="SUPFAM" id="SSF52833">
    <property type="entry name" value="Thioredoxin-like"/>
    <property type="match status" value="1"/>
</dbReference>
<keyword evidence="3" id="KW-0735">Signal-anchor</keyword>
<dbReference type="GO" id="GO:0030313">
    <property type="term" value="C:cell envelope"/>
    <property type="evidence" value="ECO:0007669"/>
    <property type="project" value="UniProtKB-SubCell"/>
</dbReference>
<dbReference type="Proteomes" id="UP000592181">
    <property type="component" value="Unassembled WGS sequence"/>
</dbReference>
<dbReference type="GO" id="GO:0017004">
    <property type="term" value="P:cytochrome complex assembly"/>
    <property type="evidence" value="ECO:0007669"/>
    <property type="project" value="UniProtKB-KW"/>
</dbReference>
<dbReference type="InterPro" id="IPR000866">
    <property type="entry name" value="AhpC/TSA"/>
</dbReference>
<dbReference type="Gene3D" id="3.40.30.10">
    <property type="entry name" value="Glutaredoxin"/>
    <property type="match status" value="1"/>
</dbReference>
<keyword evidence="2" id="KW-0201">Cytochrome c-type biogenesis</keyword>
<organism evidence="7 8">
    <name type="scientific">Janibacter alkaliphilus</name>
    <dbReference type="NCBI Taxonomy" id="1069963"/>
    <lineage>
        <taxon>Bacteria</taxon>
        <taxon>Bacillati</taxon>
        <taxon>Actinomycetota</taxon>
        <taxon>Actinomycetes</taxon>
        <taxon>Micrococcales</taxon>
        <taxon>Intrasporangiaceae</taxon>
        <taxon>Janibacter</taxon>
    </lineage>
</organism>
<keyword evidence="4" id="KW-1015">Disulfide bond</keyword>
<feature type="domain" description="Thioredoxin" evidence="6">
    <location>
        <begin position="62"/>
        <end position="211"/>
    </location>
</feature>